<evidence type="ECO:0000256" key="3">
    <source>
        <dbReference type="ARBA" id="ARBA00022801"/>
    </source>
</evidence>
<dbReference type="RefSeq" id="WP_076086105.1">
    <property type="nucleotide sequence ID" value="NZ_CP019070.1"/>
</dbReference>
<dbReference type="PIRSF" id="PIRSF005814">
    <property type="entry name" value="MutS_YshD"/>
    <property type="match status" value="1"/>
</dbReference>
<keyword evidence="7" id="KW-0540">Nuclease</keyword>
<keyword evidence="5 7" id="KW-0694">RNA-binding</keyword>
<keyword evidence="3 7" id="KW-0378">Hydrolase</keyword>
<dbReference type="PROSITE" id="PS50828">
    <property type="entry name" value="SMR"/>
    <property type="match status" value="1"/>
</dbReference>
<evidence type="ECO:0000256" key="8">
    <source>
        <dbReference type="SAM" id="Coils"/>
    </source>
</evidence>
<dbReference type="Pfam" id="PF01713">
    <property type="entry name" value="Smr"/>
    <property type="match status" value="1"/>
</dbReference>
<dbReference type="InterPro" id="IPR027417">
    <property type="entry name" value="P-loop_NTPase"/>
</dbReference>
<keyword evidence="6 7" id="KW-0238">DNA-binding</keyword>
<dbReference type="InterPro" id="IPR036063">
    <property type="entry name" value="Smr_dom_sf"/>
</dbReference>
<dbReference type="SMART" id="SM00534">
    <property type="entry name" value="MUTSac"/>
    <property type="match status" value="1"/>
</dbReference>
<evidence type="ECO:0000256" key="7">
    <source>
        <dbReference type="HAMAP-Rule" id="MF_00092"/>
    </source>
</evidence>
<comment type="subunit">
    <text evidence="7">Homodimer. Binds to stalled ribosomes, contacting rRNA.</text>
</comment>
<keyword evidence="8" id="KW-0175">Coiled coil</keyword>
<keyword evidence="7 10" id="KW-0255">Endonuclease</keyword>
<dbReference type="SUPFAM" id="SSF52540">
    <property type="entry name" value="P-loop containing nucleoside triphosphate hydrolases"/>
    <property type="match status" value="1"/>
</dbReference>
<dbReference type="GO" id="GO:0140664">
    <property type="term" value="F:ATP-dependent DNA damage sensor activity"/>
    <property type="evidence" value="ECO:0007669"/>
    <property type="project" value="InterPro"/>
</dbReference>
<name>A0A1P8KLY7_9BACT</name>
<comment type="function">
    <text evidence="7">Endonuclease that is involved in the suppression of homologous recombination and thus may have a key role in the control of bacterial genetic diversity.</text>
</comment>
<evidence type="ECO:0000256" key="4">
    <source>
        <dbReference type="ARBA" id="ARBA00022840"/>
    </source>
</evidence>
<proteinExistence type="inferred from homology"/>
<dbReference type="InterPro" id="IPR000432">
    <property type="entry name" value="DNA_mismatch_repair_MutS_C"/>
</dbReference>
<dbReference type="OrthoDB" id="9808166at2"/>
<dbReference type="GO" id="GO:0005524">
    <property type="term" value="F:ATP binding"/>
    <property type="evidence" value="ECO:0007669"/>
    <property type="project" value="UniProtKB-UniRule"/>
</dbReference>
<keyword evidence="1 7" id="KW-0699">rRNA-binding</keyword>
<keyword evidence="2 7" id="KW-0547">Nucleotide-binding</keyword>
<sequence length="734" mass="83114">MQDIIKKLDLADYLESFSNFLARKKSIILEGDINLHHKLINELGKFDVKAPNEVANLDTALMHIQKQGVLKVDEIIEFTKIIKYFNYLKRFSFDGKLQEWIDKIIIPNDITNICDYFDDRSKLKDGVNEQFDSIKYAISSNKEEIKQSLYRTINNQKVRSYLVDSQVHYINGEESLLVRGGFNHVLKAQVINRSNAGFFYVLPHSVSSLKQKQNDLVNKQEEILLKICKQISSTFEKNLMFLKFINKEFDRFDHYQARLFFAKVNDKNFIIPSKKNINKLVDFSHPALHDAKPISIDFSKSVVMITGVNAGGKTMMLKSILSAVLLSKYLIPYNAHQDTTIGNFKSINAVLDDPQSVKNDISTFAGRMQEFSKLFTSKNAIVGVDEIELGTDSDEAASLFKVIIEELISKDIKIIITTHHKRLAALMASNDDVELIAALYDEENRLPTYEFLQGTIGKSYAFETASRYGIPNNVVKKAKEVYGDDKDKLNELIERSSELEKEYKLKIEKLNNEISKMEKLSRNLSEQKETLDEHIYSEKSKLHKEYKDARDEAKKAIKAKLVGESHQHLNIAHKKASDIKTTKVQEAVELKVGDRVKYRSTKGVLVSIKGAKAFIENDMGMKVQVKLADLQKSGNPPKLKKKPIKATVTVQKPSGGHVKLDLHGQRSDEAIANLDKFLSDALIAGFDEVLVYHGIGTGKLSFAVKQFLDSHPRVEGYTDAHPSQGGFGAKVIKL</sequence>
<dbReference type="STRING" id="1850254.LPB137_06725"/>
<dbReference type="InterPro" id="IPR005747">
    <property type="entry name" value="MutS2"/>
</dbReference>
<dbReference type="GO" id="GO:0043023">
    <property type="term" value="F:ribosomal large subunit binding"/>
    <property type="evidence" value="ECO:0007669"/>
    <property type="project" value="UniProtKB-UniRule"/>
</dbReference>
<dbReference type="EC" id="3.6.4.-" evidence="7"/>
<dbReference type="GO" id="GO:0006298">
    <property type="term" value="P:mismatch repair"/>
    <property type="evidence" value="ECO:0007669"/>
    <property type="project" value="InterPro"/>
</dbReference>
<gene>
    <name evidence="7" type="primary">mutS2</name>
    <name evidence="7" type="synonym">rqcU</name>
    <name evidence="10" type="ORF">LPB137_06725</name>
</gene>
<dbReference type="InterPro" id="IPR002625">
    <property type="entry name" value="Smr_dom"/>
</dbReference>
<comment type="function">
    <text evidence="7">Acts as a ribosome collision sensor, splitting the ribosome into its 2 subunits. Detects stalled/collided 70S ribosomes which it binds and splits by an ATP-hydrolysis driven conformational change. Acts upstream of the ribosome quality control system (RQC), a ribosome-associated complex that mediates the extraction of incompletely synthesized nascent chains from stalled ribosomes and their subsequent degradation. Probably generates substrates for RQC.</text>
</comment>
<organism evidence="10 11">
    <name type="scientific">Poseidonibacter parvus</name>
    <dbReference type="NCBI Taxonomy" id="1850254"/>
    <lineage>
        <taxon>Bacteria</taxon>
        <taxon>Pseudomonadati</taxon>
        <taxon>Campylobacterota</taxon>
        <taxon>Epsilonproteobacteria</taxon>
        <taxon>Campylobacterales</taxon>
        <taxon>Arcobacteraceae</taxon>
        <taxon>Poseidonibacter</taxon>
    </lineage>
</organism>
<evidence type="ECO:0000313" key="10">
    <source>
        <dbReference type="EMBL" id="APW65560.1"/>
    </source>
</evidence>
<dbReference type="GO" id="GO:0072344">
    <property type="term" value="P:rescue of stalled ribosome"/>
    <property type="evidence" value="ECO:0007669"/>
    <property type="project" value="UniProtKB-UniRule"/>
</dbReference>
<evidence type="ECO:0000259" key="9">
    <source>
        <dbReference type="PROSITE" id="PS50828"/>
    </source>
</evidence>
<dbReference type="GO" id="GO:0030983">
    <property type="term" value="F:mismatched DNA binding"/>
    <property type="evidence" value="ECO:0007669"/>
    <property type="project" value="InterPro"/>
</dbReference>
<dbReference type="InterPro" id="IPR007696">
    <property type="entry name" value="DNA_mismatch_repair_MutS_core"/>
</dbReference>
<reference evidence="10 11" key="1">
    <citation type="submission" date="2017-01" db="EMBL/GenBank/DDBJ databases">
        <title>Genome sequencing of Arcobacter sp. LPB0137.</title>
        <authorList>
            <person name="Lee G.-W."/>
            <person name="Yi H."/>
        </authorList>
    </citation>
    <scope>NUCLEOTIDE SEQUENCE [LARGE SCALE GENOMIC DNA]</scope>
    <source>
        <strain evidence="10 11">LPB0137</strain>
    </source>
</reference>
<dbReference type="Gene3D" id="3.40.50.300">
    <property type="entry name" value="P-loop containing nucleotide triphosphate hydrolases"/>
    <property type="match status" value="1"/>
</dbReference>
<dbReference type="PANTHER" id="PTHR48466:SF2">
    <property type="entry name" value="OS10G0509000 PROTEIN"/>
    <property type="match status" value="1"/>
</dbReference>
<evidence type="ECO:0000256" key="5">
    <source>
        <dbReference type="ARBA" id="ARBA00022884"/>
    </source>
</evidence>
<dbReference type="SMART" id="SM00463">
    <property type="entry name" value="SMR"/>
    <property type="match status" value="1"/>
</dbReference>
<dbReference type="HAMAP" id="MF_00092">
    <property type="entry name" value="MutS2"/>
    <property type="match status" value="1"/>
</dbReference>
<dbReference type="GO" id="GO:0016887">
    <property type="term" value="F:ATP hydrolysis activity"/>
    <property type="evidence" value="ECO:0007669"/>
    <property type="project" value="InterPro"/>
</dbReference>
<dbReference type="Proteomes" id="UP000186074">
    <property type="component" value="Chromosome"/>
</dbReference>
<comment type="similarity">
    <text evidence="7">Belongs to the DNA mismatch repair MutS family. MutS2 subfamily.</text>
</comment>
<dbReference type="AlphaFoldDB" id="A0A1P8KLY7"/>
<dbReference type="PANTHER" id="PTHR48466">
    <property type="entry name" value="OS10G0509000 PROTEIN-RELATED"/>
    <property type="match status" value="1"/>
</dbReference>
<dbReference type="GO" id="GO:0019843">
    <property type="term" value="F:rRNA binding"/>
    <property type="evidence" value="ECO:0007669"/>
    <property type="project" value="UniProtKB-UniRule"/>
</dbReference>
<feature type="coiled-coil region" evidence="8">
    <location>
        <begin position="482"/>
        <end position="559"/>
    </location>
</feature>
<dbReference type="Gene3D" id="3.30.1370.110">
    <property type="match status" value="1"/>
</dbReference>
<feature type="domain" description="Smr" evidence="9">
    <location>
        <begin position="660"/>
        <end position="734"/>
    </location>
</feature>
<accession>A0A1P8KLY7</accession>
<dbReference type="NCBIfam" id="TIGR01069">
    <property type="entry name" value="mutS2"/>
    <property type="match status" value="1"/>
</dbReference>
<dbReference type="EMBL" id="CP019070">
    <property type="protein sequence ID" value="APW65560.1"/>
    <property type="molecule type" value="Genomic_DNA"/>
</dbReference>
<keyword evidence="11" id="KW-1185">Reference proteome</keyword>
<keyword evidence="4 7" id="KW-0067">ATP-binding</keyword>
<protein>
    <recommendedName>
        <fullName evidence="7">Endonuclease MutS2</fullName>
        <ecNumber evidence="7">3.1.-.-</ecNumber>
    </recommendedName>
    <alternativeName>
        <fullName evidence="7">Ribosome-associated protein quality control-upstream factor</fullName>
        <shortName evidence="7">RQC-upstream factor</shortName>
        <shortName evidence="7">RqcU</shortName>
        <ecNumber evidence="7">3.6.4.-</ecNumber>
    </alternativeName>
</protein>
<feature type="binding site" evidence="7">
    <location>
        <begin position="307"/>
        <end position="314"/>
    </location>
    <ligand>
        <name>ATP</name>
        <dbReference type="ChEBI" id="CHEBI:30616"/>
    </ligand>
</feature>
<dbReference type="SMART" id="SM00533">
    <property type="entry name" value="MUTSd"/>
    <property type="match status" value="1"/>
</dbReference>
<dbReference type="InterPro" id="IPR045076">
    <property type="entry name" value="MutS"/>
</dbReference>
<dbReference type="SUPFAM" id="SSF160443">
    <property type="entry name" value="SMR domain-like"/>
    <property type="match status" value="1"/>
</dbReference>
<evidence type="ECO:0000256" key="2">
    <source>
        <dbReference type="ARBA" id="ARBA00022741"/>
    </source>
</evidence>
<dbReference type="GO" id="GO:0045910">
    <property type="term" value="P:negative regulation of DNA recombination"/>
    <property type="evidence" value="ECO:0007669"/>
    <property type="project" value="InterPro"/>
</dbReference>
<dbReference type="Pfam" id="PF00488">
    <property type="entry name" value="MutS_V"/>
    <property type="match status" value="1"/>
</dbReference>
<evidence type="ECO:0000256" key="6">
    <source>
        <dbReference type="ARBA" id="ARBA00023125"/>
    </source>
</evidence>
<dbReference type="GO" id="GO:0004519">
    <property type="term" value="F:endonuclease activity"/>
    <property type="evidence" value="ECO:0007669"/>
    <property type="project" value="UniProtKB-UniRule"/>
</dbReference>
<evidence type="ECO:0000313" key="11">
    <source>
        <dbReference type="Proteomes" id="UP000186074"/>
    </source>
</evidence>
<dbReference type="KEGG" id="alp:LPB137_06725"/>
<evidence type="ECO:0000256" key="1">
    <source>
        <dbReference type="ARBA" id="ARBA00022730"/>
    </source>
</evidence>
<dbReference type="EC" id="3.1.-.-" evidence="7"/>